<keyword evidence="1" id="KW-1133">Transmembrane helix</keyword>
<evidence type="ECO:0000256" key="1">
    <source>
        <dbReference type="SAM" id="Phobius"/>
    </source>
</evidence>
<comment type="caution">
    <text evidence="3">The sequence shown here is derived from an EMBL/GenBank/DDBJ whole genome shotgun (WGS) entry which is preliminary data.</text>
</comment>
<dbReference type="Proteomes" id="UP000273105">
    <property type="component" value="Unassembled WGS sequence"/>
</dbReference>
<accession>A0ABX9U811</accession>
<dbReference type="Pfam" id="PF22150">
    <property type="entry name" value="Tt1218-like"/>
    <property type="match status" value="1"/>
</dbReference>
<dbReference type="Pfam" id="PF07963">
    <property type="entry name" value="N_methyl"/>
    <property type="match status" value="1"/>
</dbReference>
<sequence>MKIVGQQGVGLVEVLVALILLAIGVLGYTALQVRAVEASTEATQRSHALFVLRGLTESIRANNAGRNEYAALVNRAVPDSITVSCINPESAECSAAGLAENDVLQAQANARNFGMHLRMESCPGTAALPDASTRRSCLYAAWGETDIRANSSACMSNAGVYVVGASCIMLEAY</sequence>
<dbReference type="InterPro" id="IPR013362">
    <property type="entry name" value="Pilus_4_PilV"/>
</dbReference>
<reference evidence="3 4" key="1">
    <citation type="submission" date="2018-09" db="EMBL/GenBank/DDBJ databases">
        <title>The draft genome of Acinetobacter sp. strains.</title>
        <authorList>
            <person name="Qin J."/>
            <person name="Feng Y."/>
            <person name="Zong Z."/>
        </authorList>
    </citation>
    <scope>NUCLEOTIDE SEQUENCE [LARGE SCALE GENOMIC DNA]</scope>
    <source>
        <strain evidence="3 4">WCHAc060001</strain>
    </source>
</reference>
<evidence type="ECO:0000313" key="3">
    <source>
        <dbReference type="EMBL" id="RLL48594.1"/>
    </source>
</evidence>
<evidence type="ECO:0000259" key="2">
    <source>
        <dbReference type="Pfam" id="PF22150"/>
    </source>
</evidence>
<dbReference type="NCBIfam" id="TIGR02532">
    <property type="entry name" value="IV_pilin_GFxxxE"/>
    <property type="match status" value="1"/>
</dbReference>
<keyword evidence="4" id="KW-1185">Reference proteome</keyword>
<organism evidence="3 4">
    <name type="scientific">Acinetobacter cumulans</name>
    <dbReference type="NCBI Taxonomy" id="2136182"/>
    <lineage>
        <taxon>Bacteria</taxon>
        <taxon>Pseudomonadati</taxon>
        <taxon>Pseudomonadota</taxon>
        <taxon>Gammaproteobacteria</taxon>
        <taxon>Moraxellales</taxon>
        <taxon>Moraxellaceae</taxon>
        <taxon>Acinetobacter</taxon>
    </lineage>
</organism>
<dbReference type="InterPro" id="IPR012902">
    <property type="entry name" value="N_methyl_site"/>
</dbReference>
<dbReference type="EMBL" id="RCHE01000008">
    <property type="protein sequence ID" value="RLL48594.1"/>
    <property type="molecule type" value="Genomic_DNA"/>
</dbReference>
<feature type="domain" description="Type IV pilin Tt1218-like" evidence="2">
    <location>
        <begin position="30"/>
        <end position="103"/>
    </location>
</feature>
<proteinExistence type="predicted"/>
<name>A0ABX9U811_9GAMM</name>
<keyword evidence="1" id="KW-0812">Transmembrane</keyword>
<evidence type="ECO:0000313" key="4">
    <source>
        <dbReference type="Proteomes" id="UP000273105"/>
    </source>
</evidence>
<feature type="transmembrane region" description="Helical" evidence="1">
    <location>
        <begin position="12"/>
        <end position="31"/>
    </location>
</feature>
<protein>
    <submittedName>
        <fullName evidence="3">Type IV pilus modification protein PilV</fullName>
    </submittedName>
</protein>
<keyword evidence="1" id="KW-0472">Membrane</keyword>
<dbReference type="NCBIfam" id="TIGR02523">
    <property type="entry name" value="type_IV_pilV"/>
    <property type="match status" value="1"/>
</dbReference>
<dbReference type="InterPro" id="IPR054402">
    <property type="entry name" value="Tt1218-like_dom"/>
</dbReference>
<gene>
    <name evidence="3" type="primary">pilV</name>
    <name evidence="3" type="ORF">D9K79_05190</name>
</gene>
<dbReference type="RefSeq" id="WP_121531482.1">
    <property type="nucleotide sequence ID" value="NZ_RCHE01000008.1"/>
</dbReference>